<accession>A0A9Q1CN60</accession>
<name>A0A9Q1CN60_HOLLE</name>
<organism evidence="2 3">
    <name type="scientific">Holothuria leucospilota</name>
    <name type="common">Black long sea cucumber</name>
    <name type="synonym">Mertensiothuria leucospilota</name>
    <dbReference type="NCBI Taxonomy" id="206669"/>
    <lineage>
        <taxon>Eukaryota</taxon>
        <taxon>Metazoa</taxon>
        <taxon>Echinodermata</taxon>
        <taxon>Eleutherozoa</taxon>
        <taxon>Echinozoa</taxon>
        <taxon>Holothuroidea</taxon>
        <taxon>Aspidochirotacea</taxon>
        <taxon>Aspidochirotida</taxon>
        <taxon>Holothuriidae</taxon>
        <taxon>Holothuria</taxon>
    </lineage>
</organism>
<dbReference type="OrthoDB" id="10068710at2759"/>
<dbReference type="EMBL" id="JAIZAY010000001">
    <property type="protein sequence ID" value="KAJ8048442.1"/>
    <property type="molecule type" value="Genomic_DNA"/>
</dbReference>
<dbReference type="AlphaFoldDB" id="A0A9Q1CN60"/>
<evidence type="ECO:0000313" key="3">
    <source>
        <dbReference type="Proteomes" id="UP001152320"/>
    </source>
</evidence>
<dbReference type="Proteomes" id="UP001152320">
    <property type="component" value="Chromosome 1"/>
</dbReference>
<feature type="compositionally biased region" description="Low complexity" evidence="1">
    <location>
        <begin position="109"/>
        <end position="118"/>
    </location>
</feature>
<evidence type="ECO:0000313" key="2">
    <source>
        <dbReference type="EMBL" id="KAJ8048442.1"/>
    </source>
</evidence>
<protein>
    <submittedName>
        <fullName evidence="2">Uncharacterized protein</fullName>
    </submittedName>
</protein>
<feature type="region of interest" description="Disordered" evidence="1">
    <location>
        <begin position="1"/>
        <end position="43"/>
    </location>
</feature>
<sequence>MSEEDNTDLILEKHHYGKGKKASKHKKTTKHRKFTNMSEESSEDIDEMLNKHYHFKHKKGIKNSRTTKHKNCKIISEESSEDERLLKSRHHCKSRRCTKRKKSAKFKKSANMSEGTCTSEEESSDGEVQTVSKKDGKRVWNRKDYCFFCDKEDLKIARHWFIWHKDEKLVKEIENLPKFSKPRTERIASLRNKGNLKHNLTVWQTGAGKIVPRKRPCYEEDASDYLPCEFCSGSFKREWLSLHQKKCGERHGRDRQRRVQSAAKMMIPENVSSGVSDALRAKVLTRMQSDETTADVKRDRDILVYGSRLLRSHPEEHHALLVSQKMRDLAKLVRAAQSKDPSISGIRQCIDPNKYDTVVAAVKTVSGYSEQTESYETPSYARNIGFELDKVIAQLGTEALTLRRKNRFALTFYTLFYIGMRNSIRKSDLPHNVYAIT</sequence>
<dbReference type="PANTHER" id="PTHR33480">
    <property type="entry name" value="SET DOMAIN-CONTAINING PROTEIN-RELATED"/>
    <property type="match status" value="1"/>
</dbReference>
<reference evidence="2" key="1">
    <citation type="submission" date="2021-10" db="EMBL/GenBank/DDBJ databases">
        <title>Tropical sea cucumber genome reveals ecological adaptation and Cuvierian tubules defense mechanism.</title>
        <authorList>
            <person name="Chen T."/>
        </authorList>
    </citation>
    <scope>NUCLEOTIDE SEQUENCE</scope>
    <source>
        <strain evidence="2">Nanhai2018</strain>
        <tissue evidence="2">Muscle</tissue>
    </source>
</reference>
<comment type="caution">
    <text evidence="2">The sequence shown here is derived from an EMBL/GenBank/DDBJ whole genome shotgun (WGS) entry which is preliminary data.</text>
</comment>
<feature type="compositionally biased region" description="Basic residues" evidence="1">
    <location>
        <begin position="15"/>
        <end position="34"/>
    </location>
</feature>
<evidence type="ECO:0000256" key="1">
    <source>
        <dbReference type="SAM" id="MobiDB-lite"/>
    </source>
</evidence>
<feature type="region of interest" description="Disordered" evidence="1">
    <location>
        <begin position="100"/>
        <end position="133"/>
    </location>
</feature>
<keyword evidence="3" id="KW-1185">Reference proteome</keyword>
<gene>
    <name evidence="2" type="ORF">HOLleu_00766</name>
</gene>
<proteinExistence type="predicted"/>
<dbReference type="PANTHER" id="PTHR33480:SF1">
    <property type="entry name" value="TYR RECOMBINASE DOMAIN-CONTAINING PROTEIN"/>
    <property type="match status" value="1"/>
</dbReference>